<feature type="compositionally biased region" description="Pro residues" evidence="1">
    <location>
        <begin position="281"/>
        <end position="294"/>
    </location>
</feature>
<feature type="compositionally biased region" description="Polar residues" evidence="1">
    <location>
        <begin position="534"/>
        <end position="547"/>
    </location>
</feature>
<comment type="caution">
    <text evidence="3">The sequence shown here is derived from an EMBL/GenBank/DDBJ whole genome shotgun (WGS) entry which is preliminary data.</text>
</comment>
<gene>
    <name evidence="3" type="ORF">ABVK25_004252</name>
</gene>
<feature type="region of interest" description="Disordered" evidence="1">
    <location>
        <begin position="245"/>
        <end position="607"/>
    </location>
</feature>
<proteinExistence type="predicted"/>
<feature type="chain" id="PRO_5047525661" evidence="2">
    <location>
        <begin position="24"/>
        <end position="1156"/>
    </location>
</feature>
<name>A0ABR4BF61_9LECA</name>
<feature type="compositionally biased region" description="Polar residues" evidence="1">
    <location>
        <begin position="481"/>
        <end position="492"/>
    </location>
</feature>
<feature type="compositionally biased region" description="Low complexity" evidence="1">
    <location>
        <begin position="440"/>
        <end position="458"/>
    </location>
</feature>
<feature type="compositionally biased region" description="Low complexity" evidence="1">
    <location>
        <begin position="556"/>
        <end position="576"/>
    </location>
</feature>
<evidence type="ECO:0000313" key="4">
    <source>
        <dbReference type="Proteomes" id="UP001590951"/>
    </source>
</evidence>
<feature type="compositionally biased region" description="Low complexity" evidence="1">
    <location>
        <begin position="397"/>
        <end position="418"/>
    </location>
</feature>
<feature type="compositionally biased region" description="Pro residues" evidence="1">
    <location>
        <begin position="250"/>
        <end position="271"/>
    </location>
</feature>
<feature type="compositionally biased region" description="Low complexity" evidence="1">
    <location>
        <begin position="493"/>
        <end position="503"/>
    </location>
</feature>
<dbReference type="Proteomes" id="UP001590951">
    <property type="component" value="Unassembled WGS sequence"/>
</dbReference>
<evidence type="ECO:0000256" key="2">
    <source>
        <dbReference type="SAM" id="SignalP"/>
    </source>
</evidence>
<evidence type="ECO:0000313" key="3">
    <source>
        <dbReference type="EMBL" id="KAL2055444.1"/>
    </source>
</evidence>
<feature type="compositionally biased region" description="Polar residues" evidence="1">
    <location>
        <begin position="591"/>
        <end position="606"/>
    </location>
</feature>
<protein>
    <submittedName>
        <fullName evidence="3">Uncharacterized protein</fullName>
    </submittedName>
</protein>
<sequence>MFTFHSFWKLVLLWCISLHNVKARLHPRSTNASTSITSAVATTACDFCIIEATGGVQLIYWEPDDAGSPPNITYNEAQPYTQVENGFTFTSPSVYVVYSQLRATPTCNTNVLETIGPSFAAYTLGYSSSFLAYGTLEIPGPGCTESVIAGGFHTIDFSSLYYNPIVPTTSSKPGCPPWVNPRVSMATGLQDVDPSWGSCQPFFAGAYDPPSVLKKQSRLAPPLVAGAGPVTDAGPVATVIPAQASAAPTPDTPAPTPAADPGNNGPPPNPPSGNSRNPGPVNSPHPPQPAPAPADPGNAPANLPAASPFNPQNNPQNAPANTPPADPKNPGYPAAAPPADPKTNTGAHHGAPVAGPANAPGNQPATPANNPQNAPANPAQPPVAPNATPGNGGNTFPNKPAQPQANPNNPVEAGAAAPEGGGNSAPSDPTQLQIIPNNPPAKAGDPAPKGPTQLQAIPINPPPQAPAQPQNNLDILAASGGNATPSDPNQLHNLPNNPSNGGNPTPPTPGQPQNNINSPPQGGIGNPAPAEPGQPQNNVNTPPQGDNGNPAPADPVQPQNNVNAPPVGGNGNPAQPTAINNNLPQAGGKTTPANPNNPQEVGSTSNVAEPAAGPAVALPVATAPAPVQLGTTHPLSVAGKAVQKAPDGGLLVGGQSIAQGSQATVAGSIISVGSSNVVISSTTYALPTAAATTPVTMGAPAPLSIGGQAEQYAPNGNLLVGSQTVAQGSQAAISGSVVSVGSSNLNINGSNFALPVPIAAARFDTPAPPAIGGQPVQQAPSGGVIIAGQTVAQGSQATVQGSVVSVGSSNLVVGDSTYALPLATPAPPLVGGQSVQQAPGGGIIIGSQTIAQGSQATVQGAVVSVGSSNLVVGGSTYALPVPTAATPLEVPATIAIDGAAVQQLSKGGVVVAGQILTPGPLTTISGNVVSVGSDNIVLGGTTYSLPNVAGSAPLQTPAPLMIGGNTMQQASNGGLIIGGQTLTPGAHTTISGSSISIGASAVVVDGTTQTFLSGYTTTAGAVPSNEIVLTQGAIVTEGGKIVTYSGPAVSGFVEGKSELVVGTHTLQLVPSMTASASEKAALGGLILSALESNGSFGAASSSLGYTPTGSAGVGSLPAVNSTPAAEAGSTSLSGCWLFGRVFVAVAYIACLGIITH</sequence>
<reference evidence="3 4" key="1">
    <citation type="submission" date="2024-09" db="EMBL/GenBank/DDBJ databases">
        <title>Rethinking Asexuality: The Enigmatic Case of Functional Sexual Genes in Lepraria (Stereocaulaceae).</title>
        <authorList>
            <person name="Doellman M."/>
            <person name="Sun Y."/>
            <person name="Barcenas-Pena A."/>
            <person name="Lumbsch H.T."/>
            <person name="Grewe F."/>
        </authorList>
    </citation>
    <scope>NUCLEOTIDE SEQUENCE [LARGE SCALE GENOMIC DNA]</scope>
    <source>
        <strain evidence="3 4">Grewe 0041</strain>
    </source>
</reference>
<keyword evidence="2" id="KW-0732">Signal</keyword>
<keyword evidence="4" id="KW-1185">Reference proteome</keyword>
<dbReference type="EMBL" id="JBHFEH010000011">
    <property type="protein sequence ID" value="KAL2055444.1"/>
    <property type="molecule type" value="Genomic_DNA"/>
</dbReference>
<evidence type="ECO:0000256" key="1">
    <source>
        <dbReference type="SAM" id="MobiDB-lite"/>
    </source>
</evidence>
<feature type="compositionally biased region" description="Low complexity" evidence="1">
    <location>
        <begin position="347"/>
        <end position="377"/>
    </location>
</feature>
<feature type="signal peptide" evidence="2">
    <location>
        <begin position="1"/>
        <end position="23"/>
    </location>
</feature>
<feature type="compositionally biased region" description="Low complexity" evidence="1">
    <location>
        <begin position="295"/>
        <end position="320"/>
    </location>
</feature>
<organism evidence="3 4">
    <name type="scientific">Lepraria finkii</name>
    <dbReference type="NCBI Taxonomy" id="1340010"/>
    <lineage>
        <taxon>Eukaryota</taxon>
        <taxon>Fungi</taxon>
        <taxon>Dikarya</taxon>
        <taxon>Ascomycota</taxon>
        <taxon>Pezizomycotina</taxon>
        <taxon>Lecanoromycetes</taxon>
        <taxon>OSLEUM clade</taxon>
        <taxon>Lecanoromycetidae</taxon>
        <taxon>Lecanorales</taxon>
        <taxon>Lecanorineae</taxon>
        <taxon>Stereocaulaceae</taxon>
        <taxon>Lepraria</taxon>
    </lineage>
</organism>
<accession>A0ABR4BF61</accession>